<organism evidence="7 8">
    <name type="scientific">Boudabousia liubingyangii</name>
    <dbReference type="NCBI Taxonomy" id="1921764"/>
    <lineage>
        <taxon>Bacteria</taxon>
        <taxon>Bacillati</taxon>
        <taxon>Actinomycetota</taxon>
        <taxon>Actinomycetes</taxon>
        <taxon>Actinomycetales</taxon>
        <taxon>Actinomycetaceae</taxon>
        <taxon>Boudabousia</taxon>
    </lineage>
</organism>
<dbReference type="InterPro" id="IPR036259">
    <property type="entry name" value="MFS_trans_sf"/>
</dbReference>
<dbReference type="Pfam" id="PF07690">
    <property type="entry name" value="MFS_1"/>
    <property type="match status" value="1"/>
</dbReference>
<accession>A0A1Q5PNN2</accession>
<feature type="transmembrane region" description="Helical" evidence="5">
    <location>
        <begin position="286"/>
        <end position="305"/>
    </location>
</feature>
<evidence type="ECO:0000259" key="6">
    <source>
        <dbReference type="PROSITE" id="PS50850"/>
    </source>
</evidence>
<dbReference type="STRING" id="1921764.BSR28_03435"/>
<evidence type="ECO:0000256" key="5">
    <source>
        <dbReference type="SAM" id="Phobius"/>
    </source>
</evidence>
<feature type="transmembrane region" description="Helical" evidence="5">
    <location>
        <begin position="340"/>
        <end position="366"/>
    </location>
</feature>
<proteinExistence type="predicted"/>
<dbReference type="PANTHER" id="PTHR23546:SF1">
    <property type="entry name" value="MEMBRANE PROTEIN"/>
    <property type="match status" value="1"/>
</dbReference>
<feature type="transmembrane region" description="Helical" evidence="5">
    <location>
        <begin position="372"/>
        <end position="392"/>
    </location>
</feature>
<dbReference type="GO" id="GO:0005886">
    <property type="term" value="C:plasma membrane"/>
    <property type="evidence" value="ECO:0007669"/>
    <property type="project" value="UniProtKB-SubCell"/>
</dbReference>
<keyword evidence="2 5" id="KW-0812">Transmembrane</keyword>
<feature type="transmembrane region" description="Helical" evidence="5">
    <location>
        <begin position="174"/>
        <end position="194"/>
    </location>
</feature>
<dbReference type="AlphaFoldDB" id="A0A1Q5PNN2"/>
<dbReference type="InterPro" id="IPR020846">
    <property type="entry name" value="MFS_dom"/>
</dbReference>
<protein>
    <submittedName>
        <fullName evidence="7">MFS transporter</fullName>
    </submittedName>
</protein>
<comment type="caution">
    <text evidence="7">The sequence shown here is derived from an EMBL/GenBank/DDBJ whole genome shotgun (WGS) entry which is preliminary data.</text>
</comment>
<evidence type="ECO:0000313" key="8">
    <source>
        <dbReference type="Proteomes" id="UP000186785"/>
    </source>
</evidence>
<evidence type="ECO:0000256" key="1">
    <source>
        <dbReference type="ARBA" id="ARBA00004651"/>
    </source>
</evidence>
<comment type="subcellular location">
    <subcellularLocation>
        <location evidence="1">Cell membrane</location>
        <topology evidence="1">Multi-pass membrane protein</topology>
    </subcellularLocation>
</comment>
<feature type="transmembrane region" description="Helical" evidence="5">
    <location>
        <begin position="311"/>
        <end position="333"/>
    </location>
</feature>
<feature type="transmembrane region" description="Helical" evidence="5">
    <location>
        <begin position="98"/>
        <end position="122"/>
    </location>
</feature>
<keyword evidence="8" id="KW-1185">Reference proteome</keyword>
<keyword evidence="4 5" id="KW-0472">Membrane</keyword>
<feature type="transmembrane region" description="Helical" evidence="5">
    <location>
        <begin position="143"/>
        <end position="168"/>
    </location>
</feature>
<dbReference type="InterPro" id="IPR011701">
    <property type="entry name" value="MFS"/>
</dbReference>
<evidence type="ECO:0000256" key="4">
    <source>
        <dbReference type="ARBA" id="ARBA00023136"/>
    </source>
</evidence>
<name>A0A1Q5PNN2_9ACTO</name>
<evidence type="ECO:0000313" key="7">
    <source>
        <dbReference type="EMBL" id="OKL49184.1"/>
    </source>
</evidence>
<feature type="transmembrane region" description="Helical" evidence="5">
    <location>
        <begin position="214"/>
        <end position="238"/>
    </location>
</feature>
<evidence type="ECO:0000256" key="3">
    <source>
        <dbReference type="ARBA" id="ARBA00022989"/>
    </source>
</evidence>
<dbReference type="Gene3D" id="1.20.1250.20">
    <property type="entry name" value="MFS general substrate transporter like domains"/>
    <property type="match status" value="1"/>
</dbReference>
<keyword evidence="3 5" id="KW-1133">Transmembrane helix</keyword>
<dbReference type="EMBL" id="MQSV01000002">
    <property type="protein sequence ID" value="OKL49184.1"/>
    <property type="molecule type" value="Genomic_DNA"/>
</dbReference>
<reference evidence="7 8" key="1">
    <citation type="submission" date="2016-11" db="EMBL/GenBank/DDBJ databases">
        <title>Actinomyces gypaetusis sp. nov. isolated from the vulture Gypaetus barbatus in Qinghai Tibet Plateau China.</title>
        <authorList>
            <person name="Meng X."/>
        </authorList>
    </citation>
    <scope>NUCLEOTIDE SEQUENCE [LARGE SCALE GENOMIC DNA]</scope>
    <source>
        <strain evidence="7 8">VUL4_2</strain>
    </source>
</reference>
<feature type="transmembrane region" description="Helical" evidence="5">
    <location>
        <begin position="71"/>
        <end position="92"/>
    </location>
</feature>
<feature type="domain" description="Major facilitator superfamily (MFS) profile" evidence="6">
    <location>
        <begin position="5"/>
        <end position="393"/>
    </location>
</feature>
<dbReference type="SUPFAM" id="SSF103473">
    <property type="entry name" value="MFS general substrate transporter"/>
    <property type="match status" value="1"/>
</dbReference>
<dbReference type="GO" id="GO:0022857">
    <property type="term" value="F:transmembrane transporter activity"/>
    <property type="evidence" value="ECO:0007669"/>
    <property type="project" value="InterPro"/>
</dbReference>
<dbReference type="Proteomes" id="UP000186785">
    <property type="component" value="Unassembled WGS sequence"/>
</dbReference>
<sequence>MSNPTLRALLVIVFFTYSAQNMLNVSIAPLARKLNLYSWAVGLAVSLAAVFVAMLSQFWSRRSLIWGRRRVLIIALTLAFIASLLFSGSVMLRDAGMLSAGVATAIIVIARGAFFGAAVSAIPPTGQALIAALTPDEPSRVAGMSAFSGSISASIMIGSLASSALGAWHIYGPVHATGILIAIALLVTIFAVPVTPPPPKKSQPLKVSFLDPRILPWILAALGMFFTNGVAQIITGFLAQDRLHLAPEQAMAPTGFLLLASAAGAMIMQIVIVPRLGWTPDRLLRIGLNVSVLSLFGLALASNFWLLMLSYLGFGISMGLVSPGFNAGASLAVNKNELAGVAGVLSATGAISWIFGPVSATALYAWHPLSPFILSGVLLGASTILAWVHPVLRGSVKLRPKTE</sequence>
<feature type="transmembrane region" description="Helical" evidence="5">
    <location>
        <begin position="250"/>
        <end position="274"/>
    </location>
</feature>
<gene>
    <name evidence="7" type="ORF">BSR29_03865</name>
</gene>
<evidence type="ECO:0000256" key="2">
    <source>
        <dbReference type="ARBA" id="ARBA00022692"/>
    </source>
</evidence>
<dbReference type="PANTHER" id="PTHR23546">
    <property type="entry name" value="TRANSPORT PROTEIN"/>
    <property type="match status" value="1"/>
</dbReference>
<feature type="transmembrane region" description="Helical" evidence="5">
    <location>
        <begin position="37"/>
        <end position="59"/>
    </location>
</feature>
<dbReference type="PROSITE" id="PS50850">
    <property type="entry name" value="MFS"/>
    <property type="match status" value="1"/>
</dbReference>